<gene>
    <name evidence="3" type="ORF">UFOPK1392_01975</name>
</gene>
<proteinExistence type="predicted"/>
<dbReference type="Gene3D" id="1.20.120.450">
    <property type="entry name" value="dinb family like domain"/>
    <property type="match status" value="1"/>
</dbReference>
<dbReference type="InterPro" id="IPR034660">
    <property type="entry name" value="DinB/YfiT-like"/>
</dbReference>
<protein>
    <submittedName>
        <fullName evidence="3">Unannotated protein</fullName>
    </submittedName>
</protein>
<dbReference type="Pfam" id="PF07398">
    <property type="entry name" value="MDMPI_C"/>
    <property type="match status" value="1"/>
</dbReference>
<dbReference type="GO" id="GO:0005886">
    <property type="term" value="C:plasma membrane"/>
    <property type="evidence" value="ECO:0007669"/>
    <property type="project" value="TreeGrafter"/>
</dbReference>
<name>A0A6J5YDH6_9ZZZZ</name>
<dbReference type="InterPro" id="IPR024344">
    <property type="entry name" value="MDMPI_metal-binding"/>
</dbReference>
<dbReference type="InterPro" id="IPR010872">
    <property type="entry name" value="MDMPI_C-term_domain"/>
</dbReference>
<dbReference type="SUPFAM" id="SSF109854">
    <property type="entry name" value="DinB/YfiT-like putative metalloenzymes"/>
    <property type="match status" value="1"/>
</dbReference>
<feature type="domain" description="MDMPI C-terminal" evidence="1">
    <location>
        <begin position="140"/>
        <end position="234"/>
    </location>
</feature>
<dbReference type="Pfam" id="PF11716">
    <property type="entry name" value="MDMPI_N"/>
    <property type="match status" value="1"/>
</dbReference>
<reference evidence="3" key="1">
    <citation type="submission" date="2020-05" db="EMBL/GenBank/DDBJ databases">
        <authorList>
            <person name="Chiriac C."/>
            <person name="Salcher M."/>
            <person name="Ghai R."/>
            <person name="Kavagutti S V."/>
        </authorList>
    </citation>
    <scope>NUCLEOTIDE SEQUENCE</scope>
</reference>
<dbReference type="PANTHER" id="PTHR40758">
    <property type="entry name" value="CONSERVED PROTEIN"/>
    <property type="match status" value="1"/>
</dbReference>
<feature type="domain" description="Mycothiol-dependent maleylpyruvate isomerase metal-binding" evidence="2">
    <location>
        <begin position="6"/>
        <end position="128"/>
    </location>
</feature>
<dbReference type="NCBIfam" id="TIGR03083">
    <property type="entry name" value="maleylpyruvate isomerase family mycothiol-dependent enzyme"/>
    <property type="match status" value="1"/>
</dbReference>
<accession>A0A6J5YDH6</accession>
<evidence type="ECO:0000259" key="1">
    <source>
        <dbReference type="Pfam" id="PF07398"/>
    </source>
</evidence>
<sequence length="241" mass="26379">MDQIEQLRIESEALLTAARTAGLDAPIEHCPGWDMQRLVSHTAKVFQRTAVVVEEGLMAPPANDRFTQFAKDEAIFDQFAEVLEDLADALGNAVPNAPSWNFSGENLTNAFWVRRMVNEAAVHRWDAQHAAGRAEGFAPELAVDIIDELLFVLMPVLSAKKNPELSASFHFHCTDTEGEWLTTFTAGSPVTTREHAKGQLAVRGPSSSLCLWAWNRLPASEGGLEALGDTDLLEAWASVVP</sequence>
<dbReference type="PANTHER" id="PTHR40758:SF1">
    <property type="entry name" value="CONSERVED PROTEIN"/>
    <property type="match status" value="1"/>
</dbReference>
<dbReference type="AlphaFoldDB" id="A0A6J5YDH6"/>
<evidence type="ECO:0000313" key="3">
    <source>
        <dbReference type="EMBL" id="CAB4324210.1"/>
    </source>
</evidence>
<dbReference type="GO" id="GO:0046872">
    <property type="term" value="F:metal ion binding"/>
    <property type="evidence" value="ECO:0007669"/>
    <property type="project" value="InterPro"/>
</dbReference>
<organism evidence="3">
    <name type="scientific">freshwater metagenome</name>
    <dbReference type="NCBI Taxonomy" id="449393"/>
    <lineage>
        <taxon>unclassified sequences</taxon>
        <taxon>metagenomes</taxon>
        <taxon>ecological metagenomes</taxon>
    </lineage>
</organism>
<evidence type="ECO:0000259" key="2">
    <source>
        <dbReference type="Pfam" id="PF11716"/>
    </source>
</evidence>
<dbReference type="InterPro" id="IPR017517">
    <property type="entry name" value="Maleyloyr_isom"/>
</dbReference>
<dbReference type="EMBL" id="CAEMXZ010000115">
    <property type="protein sequence ID" value="CAB4324210.1"/>
    <property type="molecule type" value="Genomic_DNA"/>
</dbReference>